<dbReference type="PANTHER" id="PTHR42706:SF1">
    <property type="entry name" value="FORMYLTETRAHYDROFOLATE DEFORMYLASE 2, MITOCHONDRIAL"/>
    <property type="match status" value="1"/>
</dbReference>
<organism evidence="5 6">
    <name type="scientific">Natronococcus occultus SP4</name>
    <dbReference type="NCBI Taxonomy" id="694430"/>
    <lineage>
        <taxon>Archaea</taxon>
        <taxon>Methanobacteriati</taxon>
        <taxon>Methanobacteriota</taxon>
        <taxon>Stenosarchaea group</taxon>
        <taxon>Halobacteria</taxon>
        <taxon>Halobacteriales</taxon>
        <taxon>Natrialbaceae</taxon>
        <taxon>Natronococcus</taxon>
    </lineage>
</organism>
<dbReference type="SUPFAM" id="SSF53328">
    <property type="entry name" value="Formyltransferase"/>
    <property type="match status" value="1"/>
</dbReference>
<dbReference type="GO" id="GO:0006189">
    <property type="term" value="P:'de novo' IMP biosynthetic process"/>
    <property type="evidence" value="ECO:0007669"/>
    <property type="project" value="InterPro"/>
</dbReference>
<dbReference type="EC" id="3.5.1.10" evidence="5"/>
<dbReference type="InterPro" id="IPR002912">
    <property type="entry name" value="ACT_dom"/>
</dbReference>
<dbReference type="EMBL" id="CP003929">
    <property type="protein sequence ID" value="AGB36341.1"/>
    <property type="molecule type" value="Genomic_DNA"/>
</dbReference>
<dbReference type="InterPro" id="IPR036477">
    <property type="entry name" value="Formyl_transf_N_sf"/>
</dbReference>
<evidence type="ECO:0000313" key="5">
    <source>
        <dbReference type="EMBL" id="AGB36341.1"/>
    </source>
</evidence>
<dbReference type="PROSITE" id="PS51671">
    <property type="entry name" value="ACT"/>
    <property type="match status" value="1"/>
</dbReference>
<feature type="compositionally biased region" description="Acidic residues" evidence="3">
    <location>
        <begin position="317"/>
        <end position="346"/>
    </location>
</feature>
<dbReference type="Pfam" id="PF00551">
    <property type="entry name" value="Formyl_trans_N"/>
    <property type="match status" value="1"/>
</dbReference>
<evidence type="ECO:0000256" key="1">
    <source>
        <dbReference type="ARBA" id="ARBA00022563"/>
    </source>
</evidence>
<keyword evidence="1" id="KW-0554">One-carbon metabolism</keyword>
<dbReference type="GeneID" id="14405506"/>
<dbReference type="InterPro" id="IPR004810">
    <property type="entry name" value="PurU"/>
</dbReference>
<dbReference type="eggNOG" id="arCOG02826">
    <property type="taxonomic scope" value="Archaea"/>
</dbReference>
<dbReference type="PRINTS" id="PR01575">
    <property type="entry name" value="FFH4HYDRLASE"/>
</dbReference>
<dbReference type="Pfam" id="PF13740">
    <property type="entry name" value="ACT_6"/>
    <property type="match status" value="1"/>
</dbReference>
<feature type="region of interest" description="Disordered" evidence="3">
    <location>
        <begin position="277"/>
        <end position="346"/>
    </location>
</feature>
<dbReference type="AlphaFoldDB" id="L0JUC5"/>
<proteinExistence type="predicted"/>
<dbReference type="OrthoDB" id="27277at2157"/>
<dbReference type="STRING" id="694430.Natoc_0478"/>
<evidence type="ECO:0000259" key="4">
    <source>
        <dbReference type="PROSITE" id="PS51671"/>
    </source>
</evidence>
<dbReference type="GO" id="GO:0008864">
    <property type="term" value="F:formyltetrahydrofolate deformylase activity"/>
    <property type="evidence" value="ECO:0007669"/>
    <property type="project" value="UniProtKB-EC"/>
</dbReference>
<keyword evidence="6" id="KW-1185">Reference proteome</keyword>
<feature type="domain" description="ACT" evidence="4">
    <location>
        <begin position="7"/>
        <end position="83"/>
    </location>
</feature>
<dbReference type="RefSeq" id="WP_015319797.1">
    <property type="nucleotide sequence ID" value="NC_019974.1"/>
</dbReference>
<evidence type="ECO:0000256" key="3">
    <source>
        <dbReference type="SAM" id="MobiDB-lite"/>
    </source>
</evidence>
<gene>
    <name evidence="5" type="ORF">Natoc_0478</name>
</gene>
<dbReference type="GO" id="GO:0006730">
    <property type="term" value="P:one-carbon metabolic process"/>
    <property type="evidence" value="ECO:0007669"/>
    <property type="project" value="UniProtKB-KW"/>
</dbReference>
<keyword evidence="2 5" id="KW-0378">Hydrolase</keyword>
<reference evidence="5 6" key="1">
    <citation type="submission" date="2012-11" db="EMBL/GenBank/DDBJ databases">
        <title>FINISHED of Natronococcus occultus SP4, DSM 3396.</title>
        <authorList>
            <consortium name="DOE Joint Genome Institute"/>
            <person name="Eisen J."/>
            <person name="Huntemann M."/>
            <person name="Wei C.-L."/>
            <person name="Han J."/>
            <person name="Detter J.C."/>
            <person name="Han C."/>
            <person name="Tapia R."/>
            <person name="Chen A."/>
            <person name="Kyrpides N."/>
            <person name="Mavromatis K."/>
            <person name="Markowitz V."/>
            <person name="Szeto E."/>
            <person name="Ivanova N."/>
            <person name="Mikhailova N."/>
            <person name="Ovchinnikova G."/>
            <person name="Pagani I."/>
            <person name="Pati A."/>
            <person name="Goodwin L."/>
            <person name="Nordberg H.P."/>
            <person name="Cantor M.N."/>
            <person name="Hua S.X."/>
            <person name="Woyke T."/>
            <person name="Eisen J."/>
            <person name="Klenk H.-P."/>
            <person name="Klenk H.-P."/>
        </authorList>
    </citation>
    <scope>NUCLEOTIDE SEQUENCE [LARGE SCALE GENOMIC DNA]</scope>
    <source>
        <strain evidence="5 6">SP4</strain>
    </source>
</reference>
<accession>L0JUC5</accession>
<protein>
    <submittedName>
        <fullName evidence="5">Formyltetrahydrofolate hydrolase</fullName>
        <ecNumber evidence="5">3.5.1.10</ecNumber>
    </submittedName>
</protein>
<dbReference type="InterPro" id="IPR045865">
    <property type="entry name" value="ACT-like_dom_sf"/>
</dbReference>
<name>L0JUC5_9EURY</name>
<sequence length="346" mass="38217">MTTDLTEITVIGDDDTGLVARVTSLLFERGANIEDIDQAVRDDVFRMNLAVDTAEMVCTEATLREDLHELGEDLGLDVQVRFPADRETQRIAVLGTSESHCLEALFEAWANDELGADIGVVIGNHDDLEPLAQRYDVPFHDIGDENGQQNEARLLELLAEYDADLIVLARYMRILSPNVVFRYEDRIINVHPSLLPAFPGAEAYRQALEEGVRVAGVTAHYVTTDLDQGPIITQRAFNVPDDADLAEIKRRGQPLEADALLEAVRLHLNGDVSVHRGRTSVRENERDYQLGLPDEMDELTPDRPVDGIADAVTDADPITDGDADAAPEENDEDDADRETEPEPPAS</sequence>
<dbReference type="Proteomes" id="UP000010878">
    <property type="component" value="Chromosome"/>
</dbReference>
<dbReference type="SUPFAM" id="SSF55021">
    <property type="entry name" value="ACT-like"/>
    <property type="match status" value="1"/>
</dbReference>
<dbReference type="Gene3D" id="3.30.70.260">
    <property type="match status" value="1"/>
</dbReference>
<dbReference type="NCBIfam" id="NF004684">
    <property type="entry name" value="PRK06027.1"/>
    <property type="match status" value="1"/>
</dbReference>
<dbReference type="PANTHER" id="PTHR42706">
    <property type="entry name" value="FORMYLTETRAHYDROFOLATE DEFORMYLASE"/>
    <property type="match status" value="1"/>
</dbReference>
<dbReference type="HOGENOM" id="CLU_038395_3_0_2"/>
<dbReference type="KEGG" id="nou:Natoc_0478"/>
<evidence type="ECO:0000313" key="6">
    <source>
        <dbReference type="Proteomes" id="UP000010878"/>
    </source>
</evidence>
<dbReference type="Gene3D" id="3.40.50.170">
    <property type="entry name" value="Formyl transferase, N-terminal domain"/>
    <property type="match status" value="1"/>
</dbReference>
<evidence type="ECO:0000256" key="2">
    <source>
        <dbReference type="ARBA" id="ARBA00022801"/>
    </source>
</evidence>
<dbReference type="InterPro" id="IPR002376">
    <property type="entry name" value="Formyl_transf_N"/>
</dbReference>